<reference evidence="3 4" key="1">
    <citation type="submission" date="2016-11" db="EMBL/GenBank/DDBJ databases">
        <authorList>
            <person name="Jaros S."/>
            <person name="Januszkiewicz K."/>
            <person name="Wedrychowicz H."/>
        </authorList>
    </citation>
    <scope>NUCLEOTIDE SEQUENCE [LARGE SCALE GENOMIC DNA]</scope>
    <source>
        <strain evidence="3 4">Y1</strain>
    </source>
</reference>
<organism evidence="3 4">
    <name type="scientific">Ruminococcus flavefaciens</name>
    <dbReference type="NCBI Taxonomy" id="1265"/>
    <lineage>
        <taxon>Bacteria</taxon>
        <taxon>Bacillati</taxon>
        <taxon>Bacillota</taxon>
        <taxon>Clostridia</taxon>
        <taxon>Eubacteriales</taxon>
        <taxon>Oscillospiraceae</taxon>
        <taxon>Ruminococcus</taxon>
    </lineage>
</organism>
<feature type="transmembrane region" description="Helical" evidence="1">
    <location>
        <begin position="6"/>
        <end position="38"/>
    </location>
</feature>
<name>A0A1M7INP9_RUMFL</name>
<keyword evidence="1" id="KW-1133">Transmembrane helix</keyword>
<evidence type="ECO:0000259" key="2">
    <source>
        <dbReference type="Pfam" id="PF12158"/>
    </source>
</evidence>
<sequence length="147" mass="16960">MVAGIIFVIIIILFFIFSISFIFLIPMLFVAIGVYYLVSRYKLFKKCTESTDATVVDVISKRHEGENGDYYTEHPVLEYYYCGNVYKQAYDTASAKKYPVGTHLEIKVDPDNPCDFFHAKETASFIIWSSILIIFPIFIMICMIKSM</sequence>
<dbReference type="InterPro" id="IPR021994">
    <property type="entry name" value="DUF3592"/>
</dbReference>
<gene>
    <name evidence="3" type="ORF">SAMN04487860_104212</name>
</gene>
<evidence type="ECO:0000313" key="4">
    <source>
        <dbReference type="Proteomes" id="UP000184394"/>
    </source>
</evidence>
<feature type="transmembrane region" description="Helical" evidence="1">
    <location>
        <begin position="125"/>
        <end position="146"/>
    </location>
</feature>
<dbReference type="EMBL" id="FRCT01000004">
    <property type="protein sequence ID" value="SHM42007.1"/>
    <property type="molecule type" value="Genomic_DNA"/>
</dbReference>
<accession>A0A1M7INP9</accession>
<protein>
    <recommendedName>
        <fullName evidence="2">DUF3592 domain-containing protein</fullName>
    </recommendedName>
</protein>
<dbReference type="Proteomes" id="UP000184394">
    <property type="component" value="Unassembled WGS sequence"/>
</dbReference>
<dbReference type="AlphaFoldDB" id="A0A1M7INP9"/>
<dbReference type="Pfam" id="PF12158">
    <property type="entry name" value="DUF3592"/>
    <property type="match status" value="1"/>
</dbReference>
<evidence type="ECO:0000313" key="3">
    <source>
        <dbReference type="EMBL" id="SHM42007.1"/>
    </source>
</evidence>
<feature type="domain" description="DUF3592" evidence="2">
    <location>
        <begin position="51"/>
        <end position="115"/>
    </location>
</feature>
<keyword evidence="1" id="KW-0472">Membrane</keyword>
<evidence type="ECO:0000256" key="1">
    <source>
        <dbReference type="SAM" id="Phobius"/>
    </source>
</evidence>
<keyword evidence="1" id="KW-0812">Transmembrane</keyword>
<proteinExistence type="predicted"/>